<proteinExistence type="predicted"/>
<gene>
    <name evidence="1" type="ORF">SGL43_02506</name>
</gene>
<protein>
    <submittedName>
        <fullName evidence="1">Uncharacterized protein</fullName>
    </submittedName>
</protein>
<sequence>MGRPAPAGAPALLPRLLDAGSFFGRQLADAWDLPLRSLLRSSIPAERPPGAAGPWLGLLAEAVARDADGGPDAADALLRRPVIQQSDHANLLLDRETCLNNVLFHQAASDAGLPVAIHSQCTTVVCLSRRVPPTGPVFLATAGGRYDVFGRSRNEYRRSNFCSLRGPVRIALRPVGPTALPESLARRLVGRVFPDAPTAYRILNTELWAGFGADPAVRRVQLDETTTARALALHVECPDSPVRRLLFDPAVREAFLAVKREVVASPENLVVNRAVPDWFWVREGSRLVGVVRTERGYVSERDGSPAPLDLEDPAVVAAALRSGDLHGDRILAYLVRSMLPGAVAVGGSVQQDYTAAYRTMLARTQERVPFLDPADLATVLDPGLSRLGGAPLLEPPRAEHTRWEGLGVDADPVDLVAPWLERTVGSAVGGLDCAWFYDGNLRAAQQRRVTEGADH</sequence>
<reference evidence="1" key="1">
    <citation type="submission" date="2022-03" db="EMBL/GenBank/DDBJ databases">
        <authorList>
            <person name="Leyn A S."/>
        </authorList>
    </citation>
    <scope>NUCLEOTIDE SEQUENCE</scope>
    <source>
        <strain evidence="1">Streptomyces globisporus 4-3</strain>
    </source>
</reference>
<keyword evidence="2" id="KW-1185">Reference proteome</keyword>
<evidence type="ECO:0000313" key="2">
    <source>
        <dbReference type="Proteomes" id="UP001154015"/>
    </source>
</evidence>
<dbReference type="EMBL" id="CAKXYP010000006">
    <property type="protein sequence ID" value="CAH9415489.1"/>
    <property type="molecule type" value="Genomic_DNA"/>
</dbReference>
<name>A0ABN8V2B8_STRGL</name>
<organism evidence="1 2">
    <name type="scientific">Streptomyces globisporus</name>
    <dbReference type="NCBI Taxonomy" id="1908"/>
    <lineage>
        <taxon>Bacteria</taxon>
        <taxon>Bacillati</taxon>
        <taxon>Actinomycetota</taxon>
        <taxon>Actinomycetes</taxon>
        <taxon>Kitasatosporales</taxon>
        <taxon>Streptomycetaceae</taxon>
        <taxon>Streptomyces</taxon>
    </lineage>
</organism>
<comment type="caution">
    <text evidence="1">The sequence shown here is derived from an EMBL/GenBank/DDBJ whole genome shotgun (WGS) entry which is preliminary data.</text>
</comment>
<dbReference type="RefSeq" id="WP_030802618.1">
    <property type="nucleotide sequence ID" value="NZ_BMTG01000009.1"/>
</dbReference>
<accession>A0ABN8V2B8</accession>
<dbReference type="Proteomes" id="UP001154015">
    <property type="component" value="Unassembled WGS sequence"/>
</dbReference>
<evidence type="ECO:0000313" key="1">
    <source>
        <dbReference type="EMBL" id="CAH9415489.1"/>
    </source>
</evidence>